<comment type="caution">
    <text evidence="3">The sequence shown here is derived from an EMBL/GenBank/DDBJ whole genome shotgun (WGS) entry which is preliminary data.</text>
</comment>
<protein>
    <submittedName>
        <fullName evidence="3">Acyltransferase</fullName>
    </submittedName>
</protein>
<dbReference type="PANTHER" id="PTHR23028:SF53">
    <property type="entry name" value="ACYL_TRANSF_3 DOMAIN-CONTAINING PROTEIN"/>
    <property type="match status" value="1"/>
</dbReference>
<dbReference type="PANTHER" id="PTHR23028">
    <property type="entry name" value="ACETYLTRANSFERASE"/>
    <property type="match status" value="1"/>
</dbReference>
<keyword evidence="1" id="KW-0472">Membrane</keyword>
<keyword evidence="3" id="KW-0012">Acyltransferase</keyword>
<keyword evidence="3" id="KW-0808">Transferase</keyword>
<feature type="transmembrane region" description="Helical" evidence="1">
    <location>
        <begin position="117"/>
        <end position="138"/>
    </location>
</feature>
<evidence type="ECO:0000313" key="4">
    <source>
        <dbReference type="Proteomes" id="UP000644010"/>
    </source>
</evidence>
<keyword evidence="1" id="KW-0812">Transmembrane</keyword>
<feature type="domain" description="Acyltransferase 3" evidence="2">
    <location>
        <begin position="16"/>
        <end position="292"/>
    </location>
</feature>
<feature type="transmembrane region" description="Helical" evidence="1">
    <location>
        <begin position="145"/>
        <end position="163"/>
    </location>
</feature>
<evidence type="ECO:0000259" key="2">
    <source>
        <dbReference type="Pfam" id="PF01757"/>
    </source>
</evidence>
<gene>
    <name evidence="3" type="ORF">H8S77_21615</name>
</gene>
<dbReference type="GO" id="GO:0016746">
    <property type="term" value="F:acyltransferase activity"/>
    <property type="evidence" value="ECO:0007669"/>
    <property type="project" value="UniProtKB-KW"/>
</dbReference>
<organism evidence="3 4">
    <name type="scientific">Parabacteroides segnis</name>
    <dbReference type="NCBI Taxonomy" id="2763058"/>
    <lineage>
        <taxon>Bacteria</taxon>
        <taxon>Pseudomonadati</taxon>
        <taxon>Bacteroidota</taxon>
        <taxon>Bacteroidia</taxon>
        <taxon>Bacteroidales</taxon>
        <taxon>Tannerellaceae</taxon>
        <taxon>Parabacteroides</taxon>
    </lineage>
</organism>
<sequence>MTLLQSLSKDRNYYMGTAIILVLFYHLMGACGSSFKLLKIFMGGYIGVDIFLFLSGLGLCHSYDNHTLKDFYKRRFVRIYPLFLLFAIIRTLMHANLLNINVSLWDWFCNLTTLSYYQIGGFFIDWYLSALFILYLLFPIFRKKTNIVTISLSIALIIIIYYFVGKPYWTYDCLISRIPIFMAGIYMHDHPNKFKQLFWGFTLCLLPAFLLNSSNFLYATLSTPLLFIALYALIQPINIIKIKHWVEILGKYSLEIYIGNCLTMEIFHDIIVEKGIDIIVYTFGTILFSIAFVLLGNLYKQILRRRG</sequence>
<feature type="transmembrane region" description="Helical" evidence="1">
    <location>
        <begin position="278"/>
        <end position="299"/>
    </location>
</feature>
<dbReference type="EMBL" id="JACOOI010000031">
    <property type="protein sequence ID" value="MBC5645487.1"/>
    <property type="molecule type" value="Genomic_DNA"/>
</dbReference>
<feature type="transmembrane region" description="Helical" evidence="1">
    <location>
        <begin position="79"/>
        <end position="97"/>
    </location>
</feature>
<reference evidence="3 4" key="1">
    <citation type="submission" date="2020-08" db="EMBL/GenBank/DDBJ databases">
        <title>Genome public.</title>
        <authorList>
            <person name="Liu C."/>
            <person name="Sun Q."/>
        </authorList>
    </citation>
    <scope>NUCLEOTIDE SEQUENCE [LARGE SCALE GENOMIC DNA]</scope>
    <source>
        <strain evidence="3 4">BX2</strain>
    </source>
</reference>
<feature type="transmembrane region" description="Helical" evidence="1">
    <location>
        <begin position="194"/>
        <end position="210"/>
    </location>
</feature>
<keyword evidence="4" id="KW-1185">Reference proteome</keyword>
<proteinExistence type="predicted"/>
<dbReference type="Proteomes" id="UP000644010">
    <property type="component" value="Unassembled WGS sequence"/>
</dbReference>
<keyword evidence="1" id="KW-1133">Transmembrane helix</keyword>
<accession>A0ABR7E6W2</accession>
<dbReference type="InterPro" id="IPR050879">
    <property type="entry name" value="Acyltransferase_3"/>
</dbReference>
<feature type="transmembrane region" description="Helical" evidence="1">
    <location>
        <begin position="40"/>
        <end position="59"/>
    </location>
</feature>
<name>A0ABR7E6W2_9BACT</name>
<feature type="transmembrane region" description="Helical" evidence="1">
    <location>
        <begin position="12"/>
        <end position="28"/>
    </location>
</feature>
<dbReference type="InterPro" id="IPR002656">
    <property type="entry name" value="Acyl_transf_3_dom"/>
</dbReference>
<evidence type="ECO:0000256" key="1">
    <source>
        <dbReference type="SAM" id="Phobius"/>
    </source>
</evidence>
<evidence type="ECO:0000313" key="3">
    <source>
        <dbReference type="EMBL" id="MBC5645487.1"/>
    </source>
</evidence>
<dbReference type="Pfam" id="PF01757">
    <property type="entry name" value="Acyl_transf_3"/>
    <property type="match status" value="1"/>
</dbReference>